<dbReference type="Proteomes" id="UP000001340">
    <property type="component" value="Unassembled WGS sequence"/>
</dbReference>
<keyword evidence="1" id="KW-0472">Membrane</keyword>
<organism evidence="2 3">
    <name type="scientific">Leptospira interrogans str. UI 12758</name>
    <dbReference type="NCBI Taxonomy" id="1049938"/>
    <lineage>
        <taxon>Bacteria</taxon>
        <taxon>Pseudomonadati</taxon>
        <taxon>Spirochaetota</taxon>
        <taxon>Spirochaetia</taxon>
        <taxon>Leptospirales</taxon>
        <taxon>Leptospiraceae</taxon>
        <taxon>Leptospira</taxon>
    </lineage>
</organism>
<keyword evidence="1" id="KW-0812">Transmembrane</keyword>
<evidence type="ECO:0000256" key="1">
    <source>
        <dbReference type="SAM" id="Phobius"/>
    </source>
</evidence>
<evidence type="ECO:0000313" key="3">
    <source>
        <dbReference type="Proteomes" id="UP000001340"/>
    </source>
</evidence>
<reference evidence="2 3" key="1">
    <citation type="submission" date="2012-10" db="EMBL/GenBank/DDBJ databases">
        <authorList>
            <person name="Harkins D.M."/>
            <person name="Durkin A.S."/>
            <person name="Brinkac L.M."/>
            <person name="Haft D.H."/>
            <person name="Selengut J.D."/>
            <person name="Sanka R."/>
            <person name="DePew J."/>
            <person name="Purushe J."/>
            <person name="Chanthongthip A."/>
            <person name="Lattana O."/>
            <person name="Phetsouvanh R."/>
            <person name="Newton P.N."/>
            <person name="Vinetz J.M."/>
            <person name="Sutton G.G."/>
            <person name="Nierman W.C."/>
            <person name="Fouts D.E."/>
        </authorList>
    </citation>
    <scope>NUCLEOTIDE SEQUENCE [LARGE SCALE GENOMIC DNA]</scope>
    <source>
        <strain evidence="2 3">UI 12758</strain>
    </source>
</reference>
<gene>
    <name evidence="2" type="ORF">LEP1GSC105_4176</name>
</gene>
<name>A0A0E2DBQ7_LEPIR</name>
<evidence type="ECO:0000313" key="2">
    <source>
        <dbReference type="EMBL" id="EKR56908.1"/>
    </source>
</evidence>
<accession>A0A0E2DBQ7</accession>
<comment type="caution">
    <text evidence="2">The sequence shown here is derived from an EMBL/GenBank/DDBJ whole genome shotgun (WGS) entry which is preliminary data.</text>
</comment>
<proteinExistence type="predicted"/>
<sequence length="43" mass="5280">MEFFNNSNKDKHLYFDLKQGFVIEIYGIFNFIRNLVIVSFRDF</sequence>
<dbReference type="AlphaFoldDB" id="A0A0E2DBQ7"/>
<keyword evidence="1" id="KW-1133">Transmembrane helix</keyword>
<dbReference type="EMBL" id="AHNR02000010">
    <property type="protein sequence ID" value="EKR56908.1"/>
    <property type="molecule type" value="Genomic_DNA"/>
</dbReference>
<feature type="transmembrane region" description="Helical" evidence="1">
    <location>
        <begin position="21"/>
        <end position="40"/>
    </location>
</feature>
<protein>
    <submittedName>
        <fullName evidence="2">Uncharacterized protein</fullName>
    </submittedName>
</protein>